<dbReference type="InterPro" id="IPR002938">
    <property type="entry name" value="FAD-bd"/>
</dbReference>
<dbReference type="RefSeq" id="WP_183591188.1">
    <property type="nucleotide sequence ID" value="NZ_JACHWR010000001.1"/>
</dbReference>
<evidence type="ECO:0000313" key="2">
    <source>
        <dbReference type="EMBL" id="MBB3041269.1"/>
    </source>
</evidence>
<proteinExistence type="predicted"/>
<dbReference type="PRINTS" id="PR00420">
    <property type="entry name" value="RNGMNOXGNASE"/>
</dbReference>
<name>A0A7W4YZK2_9ACTN</name>
<dbReference type="PANTHER" id="PTHR42685:SF22">
    <property type="entry name" value="CONDITIONED MEDIUM FACTOR RECEPTOR 1"/>
    <property type="match status" value="1"/>
</dbReference>
<comment type="caution">
    <text evidence="2">The sequence shown here is derived from an EMBL/GenBank/DDBJ whole genome shotgun (WGS) entry which is preliminary data.</text>
</comment>
<accession>A0A7W4YZK2</accession>
<keyword evidence="3" id="KW-1185">Reference proteome</keyword>
<dbReference type="EMBL" id="JACHWR010000001">
    <property type="protein sequence ID" value="MBB3041269.1"/>
    <property type="molecule type" value="Genomic_DNA"/>
</dbReference>
<evidence type="ECO:0000259" key="1">
    <source>
        <dbReference type="Pfam" id="PF01494"/>
    </source>
</evidence>
<dbReference type="GO" id="GO:0071949">
    <property type="term" value="F:FAD binding"/>
    <property type="evidence" value="ECO:0007669"/>
    <property type="project" value="InterPro"/>
</dbReference>
<gene>
    <name evidence="2" type="ORF">FHU40_001070</name>
</gene>
<dbReference type="AlphaFoldDB" id="A0A7W4YZK2"/>
<dbReference type="Proteomes" id="UP000589626">
    <property type="component" value="Unassembled WGS sequence"/>
</dbReference>
<dbReference type="Gene3D" id="3.50.50.60">
    <property type="entry name" value="FAD/NAD(P)-binding domain"/>
    <property type="match status" value="1"/>
</dbReference>
<organism evidence="2 3">
    <name type="scientific">Nocardioides soli</name>
    <dbReference type="NCBI Taxonomy" id="1036020"/>
    <lineage>
        <taxon>Bacteria</taxon>
        <taxon>Bacillati</taxon>
        <taxon>Actinomycetota</taxon>
        <taxon>Actinomycetes</taxon>
        <taxon>Propionibacteriales</taxon>
        <taxon>Nocardioidaceae</taxon>
        <taxon>Nocardioides</taxon>
    </lineage>
</organism>
<sequence length="398" mass="41898">MSQRDLPYDVVVVGARCAGATTARLLATRGLRVALVDRAPLSRDPLSTHGIARGGVVQLSRWGLLDRVLESGAPPVREVTFGAPAGERTVPLKARAGVDLVVAPRRRVLDALLADAAVHAGAELRADLAVDGLVRDGAGRVTGVTARTSMGGHVVLRARHVVGADGLRSTVARLVDAETTCSFAADLSLFYLYVRGAPWRGFEFHVADRAFSGVFPTHDDTGCVWIVRPTALLDGVRAAGARRDAALLSELDDVAVPLAARARVGHPVSKVRGVRALPNHVRRAHGAGWSLVGDAGYHRDPITGHGITDAFRDAELLADALTDGLGGARPEASALAAYESARDVALADVFRLTRELTAFPDPAHFVELQLELAEALDREATQLASRPEPAGLDAASAA</sequence>
<dbReference type="PANTHER" id="PTHR42685">
    <property type="entry name" value="GERANYLGERANYL DIPHOSPHATE REDUCTASE"/>
    <property type="match status" value="1"/>
</dbReference>
<protein>
    <submittedName>
        <fullName evidence="2">Flavin-dependent dehydrogenase</fullName>
    </submittedName>
</protein>
<reference evidence="2 3" key="1">
    <citation type="submission" date="2020-08" db="EMBL/GenBank/DDBJ databases">
        <title>Sequencing the genomes of 1000 actinobacteria strains.</title>
        <authorList>
            <person name="Klenk H.-P."/>
        </authorList>
    </citation>
    <scope>NUCLEOTIDE SEQUENCE [LARGE SCALE GENOMIC DNA]</scope>
    <source>
        <strain evidence="2 3">DSM 105498</strain>
    </source>
</reference>
<dbReference type="InterPro" id="IPR036188">
    <property type="entry name" value="FAD/NAD-bd_sf"/>
</dbReference>
<dbReference type="SUPFAM" id="SSF51905">
    <property type="entry name" value="FAD/NAD(P)-binding domain"/>
    <property type="match status" value="1"/>
</dbReference>
<dbReference type="InterPro" id="IPR050407">
    <property type="entry name" value="Geranylgeranyl_reductase"/>
</dbReference>
<feature type="domain" description="FAD-binding" evidence="1">
    <location>
        <begin position="8"/>
        <end position="347"/>
    </location>
</feature>
<dbReference type="Pfam" id="PF01494">
    <property type="entry name" value="FAD_binding_3"/>
    <property type="match status" value="1"/>
</dbReference>
<evidence type="ECO:0000313" key="3">
    <source>
        <dbReference type="Proteomes" id="UP000589626"/>
    </source>
</evidence>